<dbReference type="EMBL" id="ANJA01003576">
    <property type="protein sequence ID" value="ETO62549.1"/>
    <property type="molecule type" value="Genomic_DNA"/>
</dbReference>
<dbReference type="AlphaFoldDB" id="A0A080Z7D8"/>
<reference evidence="1 2" key="1">
    <citation type="submission" date="2013-11" db="EMBL/GenBank/DDBJ databases">
        <title>The Genome Sequence of Phytophthora parasitica P1976.</title>
        <authorList>
            <consortium name="The Broad Institute Genomics Platform"/>
            <person name="Russ C."/>
            <person name="Tyler B."/>
            <person name="Panabieres F."/>
            <person name="Shan W."/>
            <person name="Tripathy S."/>
            <person name="Grunwald N."/>
            <person name="Machado M."/>
            <person name="Johnson C.S."/>
            <person name="Walker B."/>
            <person name="Young S."/>
            <person name="Zeng Q."/>
            <person name="Gargeya S."/>
            <person name="Fitzgerald M."/>
            <person name="Haas B."/>
            <person name="Abouelleil A."/>
            <person name="Allen A.W."/>
            <person name="Alvarado L."/>
            <person name="Arachchi H.M."/>
            <person name="Berlin A.M."/>
            <person name="Chapman S.B."/>
            <person name="Gainer-Dewar J."/>
            <person name="Goldberg J."/>
            <person name="Griggs A."/>
            <person name="Gujja S."/>
            <person name="Hansen M."/>
            <person name="Howarth C."/>
            <person name="Imamovic A."/>
            <person name="Ireland A."/>
            <person name="Larimer J."/>
            <person name="McCowan C."/>
            <person name="Murphy C."/>
            <person name="Pearson M."/>
            <person name="Poon T.W."/>
            <person name="Priest M."/>
            <person name="Roberts A."/>
            <person name="Saif S."/>
            <person name="Shea T."/>
            <person name="Sisk P."/>
            <person name="Sykes S."/>
            <person name="Wortman J."/>
            <person name="Nusbaum C."/>
            <person name="Birren B."/>
        </authorList>
    </citation>
    <scope>NUCLEOTIDE SEQUENCE [LARGE SCALE GENOMIC DNA]</scope>
    <source>
        <strain evidence="1 2">P1976</strain>
    </source>
</reference>
<evidence type="ECO:0000313" key="2">
    <source>
        <dbReference type="Proteomes" id="UP000028582"/>
    </source>
</evidence>
<protein>
    <submittedName>
        <fullName evidence="1">Uncharacterized protein</fullName>
    </submittedName>
</protein>
<dbReference type="Proteomes" id="UP000028582">
    <property type="component" value="Unassembled WGS sequence"/>
</dbReference>
<name>A0A080Z7D8_PHYNI</name>
<proteinExistence type="predicted"/>
<accession>A0A080Z7D8</accession>
<evidence type="ECO:0000313" key="1">
    <source>
        <dbReference type="EMBL" id="ETO62549.1"/>
    </source>
</evidence>
<sequence length="35" mass="3722">MQSAQPSPVKAPTARVPTCIRQTTPSCTVVLIPSR</sequence>
<gene>
    <name evidence="1" type="ORF">F444_19575</name>
</gene>
<comment type="caution">
    <text evidence="1">The sequence shown here is derived from an EMBL/GenBank/DDBJ whole genome shotgun (WGS) entry which is preliminary data.</text>
</comment>
<organism evidence="1 2">
    <name type="scientific">Phytophthora nicotianae P1976</name>
    <dbReference type="NCBI Taxonomy" id="1317066"/>
    <lineage>
        <taxon>Eukaryota</taxon>
        <taxon>Sar</taxon>
        <taxon>Stramenopiles</taxon>
        <taxon>Oomycota</taxon>
        <taxon>Peronosporomycetes</taxon>
        <taxon>Peronosporales</taxon>
        <taxon>Peronosporaceae</taxon>
        <taxon>Phytophthora</taxon>
    </lineage>
</organism>